<proteinExistence type="inferred from homology"/>
<dbReference type="Proteomes" id="UP000034350">
    <property type="component" value="Unassembled WGS sequence"/>
</dbReference>
<dbReference type="RefSeq" id="XP_024330281.1">
    <property type="nucleotide sequence ID" value="XM_024476149.1"/>
</dbReference>
<gene>
    <name evidence="6" type="ORF">AAJ76_610001966</name>
</gene>
<dbReference type="GO" id="GO:0000724">
    <property type="term" value="P:double-strand break repair via homologous recombination"/>
    <property type="evidence" value="ECO:0007669"/>
    <property type="project" value="TreeGrafter"/>
</dbReference>
<evidence type="ECO:0000259" key="5">
    <source>
        <dbReference type="Pfam" id="PF02463"/>
    </source>
</evidence>
<dbReference type="GeneID" id="36321099"/>
<dbReference type="Pfam" id="PF02463">
    <property type="entry name" value="SMC_N"/>
    <property type="match status" value="1"/>
</dbReference>
<evidence type="ECO:0000256" key="2">
    <source>
        <dbReference type="ARBA" id="ARBA00018687"/>
    </source>
</evidence>
<comment type="caution">
    <text evidence="6">The sequence shown here is derived from an EMBL/GenBank/DDBJ whole genome shotgun (WGS) entry which is preliminary data.</text>
</comment>
<evidence type="ECO:0000256" key="4">
    <source>
        <dbReference type="SAM" id="Coils"/>
    </source>
</evidence>
<protein>
    <recommendedName>
        <fullName evidence="2">Structural maintenance of chromosomes protein 5</fullName>
    </recommendedName>
</protein>
<dbReference type="GO" id="GO:0030915">
    <property type="term" value="C:Smc5-Smc6 complex"/>
    <property type="evidence" value="ECO:0007669"/>
    <property type="project" value="TreeGrafter"/>
</dbReference>
<dbReference type="GO" id="GO:0003697">
    <property type="term" value="F:single-stranded DNA binding"/>
    <property type="evidence" value="ECO:0007669"/>
    <property type="project" value="TreeGrafter"/>
</dbReference>
<dbReference type="PANTHER" id="PTHR45916">
    <property type="entry name" value="STRUCTURAL MAINTENANCE OF CHROMOSOMES PROTEIN 5"/>
    <property type="match status" value="1"/>
</dbReference>
<dbReference type="EMBL" id="JPQZ01000061">
    <property type="protein sequence ID" value="KKO74539.1"/>
    <property type="molecule type" value="Genomic_DNA"/>
</dbReference>
<comment type="similarity">
    <text evidence="1">Belongs to the SMC family. SMC5 subfamily.</text>
</comment>
<dbReference type="VEuPathDB" id="MicrosporidiaDB:G9O61_00g002650"/>
<dbReference type="OrthoDB" id="10254973at2759"/>
<dbReference type="AlphaFoldDB" id="A0A0F9Z9P3"/>
<name>A0A0F9Z9P3_9MICR</name>
<reference evidence="6 7" key="1">
    <citation type="journal article" date="2015" name="Environ. Microbiol.">
        <title>Genome analyses suggest the presence of polyploidy and recent human-driven expansions in eight global populations of the honeybee pathogen Nosema ceranae.</title>
        <authorList>
            <person name="Pelin A."/>
            <person name="Selman M."/>
            <person name="Aris-Brosou S."/>
            <person name="Farinelli L."/>
            <person name="Corradi N."/>
        </authorList>
    </citation>
    <scope>NUCLEOTIDE SEQUENCE [LARGE SCALE GENOMIC DNA]</scope>
    <source>
        <strain evidence="6 7">PA08 1199</strain>
    </source>
</reference>
<dbReference type="Gene3D" id="3.40.50.300">
    <property type="entry name" value="P-loop containing nucleotide triphosphate hydrolases"/>
    <property type="match status" value="2"/>
</dbReference>
<feature type="coiled-coil region" evidence="4">
    <location>
        <begin position="239"/>
        <end position="348"/>
    </location>
</feature>
<evidence type="ECO:0000256" key="3">
    <source>
        <dbReference type="ARBA" id="ARBA00023054"/>
    </source>
</evidence>
<feature type="domain" description="RecF/RecN/SMC N-terminal" evidence="5">
    <location>
        <begin position="12"/>
        <end position="207"/>
    </location>
</feature>
<sequence>MDNERKFKNGNIISLYLTNFQTFKSSRIRFSPSLNFIIGPNGSGKSTISNALSLIFGGTPKTIGKTKNLKEYIRFGAHDCKIEAEVFYEGEIYKIGRGISIANNFWYVNGEIVKKGIYEQFISKFNVDVNNLCQYLPQEKVAEFCRMSNEELLYSTLTSLKRQDLLENITFINDVETKLNDTNTKELALIKQKEEMQLIVEKITNDVEKLNERDIKKKKIDIMESKKMYLEYETMVSDYKRLDQGIKTLENNLKANNKEIEDINKSIENIEKNPKNVLLNNKIDELDTFDDKLKNIKKNILNEMENLSLLDIDLEHLNKKREQRNLDAQILQQKIESSKEEIEKIKQCILDKMEYFELDEEDFSIKRAKCDDLSFIFQARNLDNLFVKFDKTKINKLEDEKFKFKNKAFSINQKCFDIKREVDALEERKKKFSEAEERRLEQLKKYSFETYKGVVWLREHKGQFKDEIIEPPFLNITISDQRFVNEIEVFLSYHALTSFICKNQEDFEKLSRILKDELNLGINIVEAIKNPPSNYYSTEEVKKIGFDGLAIDFIDACREVKDFLKASCYLNNIPITKKNINDKYIFETTSFKRIAMDGKYIEIRRSKYNSKDFVISSFVIKTKNLFSSKIDTSDIEKRLMECNEFRRNYNEELKVLHQEIDKIDYKLKKCYDESKEHTNQIIKIKTNINNYKSLIEQTKTLSIELKKAEDKQDLINIDKDINRKKKLIKNNLTNFNKEIILILKDSNYLVNFKEGMLIYKEIKTEFSKLQSLLNSKNAIERQNTIIQSNITEHTTLKERLKPEIVIRKEALKTKTYTRVEMETVPNTTEELIKEIRTETAQLKFYDVDDNLKHEYLESKNNLDKLIETINKLENDKKSYNENILNKKQNTCQQISETIERINTEFIELFSKLGCQGRIEFEHVDKLCKQWKLNILVKFRETEKLEKLNSFRQSGGEKSVSTILYLLALQKIDTAPFRLVDEINQGMDKYNEKLVLEMLFDICEKDESTQFFIISPKLVEGLKYNKNMNIIVLFSDQSDKIKEAFK</sequence>
<dbReference type="SUPFAM" id="SSF52540">
    <property type="entry name" value="P-loop containing nucleoside triphosphate hydrolases"/>
    <property type="match status" value="2"/>
</dbReference>
<dbReference type="InterPro" id="IPR003395">
    <property type="entry name" value="RecF/RecN/SMC_N"/>
</dbReference>
<feature type="coiled-coil region" evidence="4">
    <location>
        <begin position="855"/>
        <end position="904"/>
    </location>
</feature>
<dbReference type="VEuPathDB" id="MicrosporidiaDB:AAJ76_610001966"/>
<dbReference type="InterPro" id="IPR027417">
    <property type="entry name" value="P-loop_NTPase"/>
</dbReference>
<organism evidence="6 7">
    <name type="scientific">Vairimorpha ceranae</name>
    <dbReference type="NCBI Taxonomy" id="40302"/>
    <lineage>
        <taxon>Eukaryota</taxon>
        <taxon>Fungi</taxon>
        <taxon>Fungi incertae sedis</taxon>
        <taxon>Microsporidia</taxon>
        <taxon>Nosematidae</taxon>
        <taxon>Vairimorpha</taxon>
    </lineage>
</organism>
<dbReference type="PANTHER" id="PTHR45916:SF1">
    <property type="entry name" value="STRUCTURAL MAINTENANCE OF CHROMOSOMES PROTEIN 5"/>
    <property type="match status" value="1"/>
</dbReference>
<dbReference type="GO" id="GO:0005634">
    <property type="term" value="C:nucleus"/>
    <property type="evidence" value="ECO:0007669"/>
    <property type="project" value="TreeGrafter"/>
</dbReference>
<accession>A0A0F9Z9P3</accession>
<dbReference type="VEuPathDB" id="MicrosporidiaDB:NCER_101026"/>
<evidence type="ECO:0000256" key="1">
    <source>
        <dbReference type="ARBA" id="ARBA00010171"/>
    </source>
</evidence>
<evidence type="ECO:0000313" key="6">
    <source>
        <dbReference type="EMBL" id="KKO74539.1"/>
    </source>
</evidence>
<keyword evidence="3 4" id="KW-0175">Coiled coil</keyword>
<keyword evidence="7" id="KW-1185">Reference proteome</keyword>
<evidence type="ECO:0000313" key="7">
    <source>
        <dbReference type="Proteomes" id="UP000034350"/>
    </source>
</evidence>